<evidence type="ECO:0000256" key="2">
    <source>
        <dbReference type="ARBA" id="ARBA00004604"/>
    </source>
</evidence>
<proteinExistence type="inferred from homology"/>
<keyword evidence="9 10" id="KW-0687">Ribonucleoprotein</keyword>
<feature type="compositionally biased region" description="Polar residues" evidence="11">
    <location>
        <begin position="195"/>
        <end position="209"/>
    </location>
</feature>
<dbReference type="PANTHER" id="PTHR12933:SF0">
    <property type="entry name" value="U3 SMALL NUCLEOLAR RNA-ASSOCIATED PROTEIN 25 HOMOLOG"/>
    <property type="match status" value="1"/>
</dbReference>
<keyword evidence="15" id="KW-1185">Reference proteome</keyword>
<keyword evidence="8 10" id="KW-0539">Nucleus</keyword>
<dbReference type="Gene3D" id="3.40.50.300">
    <property type="entry name" value="P-loop containing nucleotide triphosphate hydrolases"/>
    <property type="match status" value="1"/>
</dbReference>
<dbReference type="GeneID" id="54415457"/>
<gene>
    <name evidence="14 16" type="ORF">P152DRAFT_275418</name>
</gene>
<dbReference type="GO" id="GO:0032040">
    <property type="term" value="C:small-subunit processome"/>
    <property type="evidence" value="ECO:0007669"/>
    <property type="project" value="TreeGrafter"/>
</dbReference>
<dbReference type="EMBL" id="ML975153">
    <property type="protein sequence ID" value="KAF1814495.1"/>
    <property type="molecule type" value="Genomic_DNA"/>
</dbReference>
<dbReference type="GO" id="GO:0034511">
    <property type="term" value="F:U3 snoRNA binding"/>
    <property type="evidence" value="ECO:0007669"/>
    <property type="project" value="InterPro"/>
</dbReference>
<reference evidence="14 16" key="1">
    <citation type="submission" date="2020-01" db="EMBL/GenBank/DDBJ databases">
        <authorList>
            <consortium name="DOE Joint Genome Institute"/>
            <person name="Haridas S."/>
            <person name="Albert R."/>
            <person name="Binder M."/>
            <person name="Bloem J."/>
            <person name="Labutti K."/>
            <person name="Salamov A."/>
            <person name="Andreopoulos B."/>
            <person name="Baker S.E."/>
            <person name="Barry K."/>
            <person name="Bills G."/>
            <person name="Bluhm B.H."/>
            <person name="Cannon C."/>
            <person name="Castanera R."/>
            <person name="Culley D.E."/>
            <person name="Daum C."/>
            <person name="Ezra D."/>
            <person name="Gonzalez J.B."/>
            <person name="Henrissat B."/>
            <person name="Kuo A."/>
            <person name="Liang C."/>
            <person name="Lipzen A."/>
            <person name="Lutzoni F."/>
            <person name="Magnuson J."/>
            <person name="Mondo S."/>
            <person name="Nolan M."/>
            <person name="Ohm R."/>
            <person name="Pangilinan J."/>
            <person name="Park H.-J."/>
            <person name="Ramirez L."/>
            <person name="Alfaro M."/>
            <person name="Sun H."/>
            <person name="Tritt A."/>
            <person name="Yoshinaga Y."/>
            <person name="Zwiers L.-H."/>
            <person name="Turgeon B.G."/>
            <person name="Goodwin S.B."/>
            <person name="Spatafora J.W."/>
            <person name="Crous P.W."/>
            <person name="Grigoriev I.V."/>
        </authorList>
    </citation>
    <scope>NUCLEOTIDE SEQUENCE</scope>
    <source>
        <strain evidence="14 16">CBS 781.70</strain>
    </source>
</reference>
<dbReference type="FunFam" id="3.40.50.300:FF:002356">
    <property type="entry name" value="U3 small nucleolar RNA-associated protein 25"/>
    <property type="match status" value="1"/>
</dbReference>
<feature type="compositionally biased region" description="Acidic residues" evidence="11">
    <location>
        <begin position="117"/>
        <end position="127"/>
    </location>
</feature>
<keyword evidence="7 10" id="KW-0698">rRNA processing</keyword>
<reference evidence="16" key="2">
    <citation type="submission" date="2020-04" db="EMBL/GenBank/DDBJ databases">
        <authorList>
            <consortium name="NCBI Genome Project"/>
        </authorList>
    </citation>
    <scope>NUCLEOTIDE SEQUENCE</scope>
    <source>
        <strain evidence="16">CBS 781.70</strain>
    </source>
</reference>
<feature type="compositionally biased region" description="Acidic residues" evidence="11">
    <location>
        <begin position="135"/>
        <end position="146"/>
    </location>
</feature>
<keyword evidence="6 10" id="KW-0690">Ribosome biogenesis</keyword>
<comment type="subcellular location">
    <subcellularLocation>
        <location evidence="2 10">Nucleus</location>
        <location evidence="2 10">Nucleolus</location>
    </subcellularLocation>
</comment>
<evidence type="ECO:0000256" key="10">
    <source>
        <dbReference type="RuleBase" id="RU365070"/>
    </source>
</evidence>
<evidence type="ECO:0000259" key="13">
    <source>
        <dbReference type="Pfam" id="PF22916"/>
    </source>
</evidence>
<evidence type="ECO:0000256" key="9">
    <source>
        <dbReference type="ARBA" id="ARBA00023274"/>
    </source>
</evidence>
<evidence type="ECO:0000256" key="5">
    <source>
        <dbReference type="ARBA" id="ARBA00015422"/>
    </source>
</evidence>
<reference evidence="16" key="3">
    <citation type="submission" date="2025-04" db="UniProtKB">
        <authorList>
            <consortium name="RefSeq"/>
        </authorList>
    </citation>
    <scope>IDENTIFICATION</scope>
    <source>
        <strain evidence="16">CBS 781.70</strain>
    </source>
</reference>
<dbReference type="InterPro" id="IPR053939">
    <property type="entry name" value="UTP25_C"/>
</dbReference>
<comment type="similarity">
    <text evidence="3 10">Belongs to the UTP25 family.</text>
</comment>
<dbReference type="Proteomes" id="UP000504638">
    <property type="component" value="Unplaced"/>
</dbReference>
<dbReference type="AlphaFoldDB" id="A0A6G1G8R7"/>
<dbReference type="InterPro" id="IPR053940">
    <property type="entry name" value="UTP25_NTPase-like"/>
</dbReference>
<dbReference type="InterPro" id="IPR027417">
    <property type="entry name" value="P-loop_NTPase"/>
</dbReference>
<feature type="region of interest" description="Disordered" evidence="11">
    <location>
        <begin position="176"/>
        <end position="209"/>
    </location>
</feature>
<protein>
    <recommendedName>
        <fullName evidence="5 10">U3 small nucleolar RNA-associated protein 25</fullName>
        <shortName evidence="10">U3 snoRNA-associated protein 25</shortName>
    </recommendedName>
</protein>
<feature type="compositionally biased region" description="Basic and acidic residues" evidence="11">
    <location>
        <begin position="28"/>
        <end position="56"/>
    </location>
</feature>
<organism evidence="14">
    <name type="scientific">Eremomyces bilateralis CBS 781.70</name>
    <dbReference type="NCBI Taxonomy" id="1392243"/>
    <lineage>
        <taxon>Eukaryota</taxon>
        <taxon>Fungi</taxon>
        <taxon>Dikarya</taxon>
        <taxon>Ascomycota</taxon>
        <taxon>Pezizomycotina</taxon>
        <taxon>Dothideomycetes</taxon>
        <taxon>Dothideomycetes incertae sedis</taxon>
        <taxon>Eremomycetales</taxon>
        <taxon>Eremomycetaceae</taxon>
        <taxon>Eremomyces</taxon>
    </lineage>
</organism>
<evidence type="ECO:0000256" key="11">
    <source>
        <dbReference type="SAM" id="MobiDB-lite"/>
    </source>
</evidence>
<comment type="function">
    <text evidence="1 10">DEAD-box RNA helicase-like protein required for pre-18S rRNA processing, specifically at sites A0, A1, and A2.</text>
</comment>
<evidence type="ECO:0000256" key="7">
    <source>
        <dbReference type="ARBA" id="ARBA00022552"/>
    </source>
</evidence>
<dbReference type="GO" id="GO:0000462">
    <property type="term" value="P:maturation of SSU-rRNA from tricistronic rRNA transcript (SSU-rRNA, 5.8S rRNA, LSU-rRNA)"/>
    <property type="evidence" value="ECO:0007669"/>
    <property type="project" value="TreeGrafter"/>
</dbReference>
<comment type="subunit">
    <text evidence="4 10">Component of the ribosomal small subunit (SSU) processome composed of at least 40 protein subunits and snoRNA U3.</text>
</comment>
<dbReference type="GO" id="GO:0019843">
    <property type="term" value="F:rRNA binding"/>
    <property type="evidence" value="ECO:0007669"/>
    <property type="project" value="TreeGrafter"/>
</dbReference>
<accession>A0A6G1G8R7</accession>
<evidence type="ECO:0000256" key="6">
    <source>
        <dbReference type="ARBA" id="ARBA00022517"/>
    </source>
</evidence>
<evidence type="ECO:0000313" key="14">
    <source>
        <dbReference type="EMBL" id="KAF1814495.1"/>
    </source>
</evidence>
<feature type="domain" description="UTP25 NTP hydrolase-like" evidence="13">
    <location>
        <begin position="248"/>
        <end position="505"/>
    </location>
</feature>
<dbReference type="SUPFAM" id="SSF52540">
    <property type="entry name" value="P-loop containing nucleoside triphosphate hydrolases"/>
    <property type="match status" value="1"/>
</dbReference>
<dbReference type="Pfam" id="PF06862">
    <property type="entry name" value="Utp25_C"/>
    <property type="match status" value="1"/>
</dbReference>
<evidence type="ECO:0000256" key="3">
    <source>
        <dbReference type="ARBA" id="ARBA00009223"/>
    </source>
</evidence>
<dbReference type="OrthoDB" id="10264378at2759"/>
<evidence type="ECO:0000313" key="15">
    <source>
        <dbReference type="Proteomes" id="UP000504638"/>
    </source>
</evidence>
<dbReference type="InterPro" id="IPR010678">
    <property type="entry name" value="UTP25"/>
</dbReference>
<evidence type="ECO:0000259" key="12">
    <source>
        <dbReference type="Pfam" id="PF06862"/>
    </source>
</evidence>
<evidence type="ECO:0000256" key="8">
    <source>
        <dbReference type="ARBA" id="ARBA00023242"/>
    </source>
</evidence>
<feature type="compositionally biased region" description="Basic and acidic residues" evidence="11">
    <location>
        <begin position="94"/>
        <end position="112"/>
    </location>
</feature>
<dbReference type="RefSeq" id="XP_033536126.1">
    <property type="nucleotide sequence ID" value="XM_033674887.1"/>
</dbReference>
<evidence type="ECO:0000256" key="4">
    <source>
        <dbReference type="ARBA" id="ARBA00011192"/>
    </source>
</evidence>
<feature type="region of interest" description="Disordered" evidence="11">
    <location>
        <begin position="1"/>
        <end position="157"/>
    </location>
</feature>
<dbReference type="PANTHER" id="PTHR12933">
    <property type="entry name" value="ORF PROTEIN-RELATED"/>
    <property type="match status" value="1"/>
</dbReference>
<dbReference type="Pfam" id="PF22916">
    <property type="entry name" value="UTP25_NTPase-like"/>
    <property type="match status" value="1"/>
</dbReference>
<sequence length="714" mass="81210">MAVKPSFKRGRPNPRAKKQGRTFTSTRLQDETKDLDIPEETHTEDDTPDDASHDASDSDLDASEPPVRPYNSLLLSLQHAQPPNADRRKRRRLNRGDAERGESPALSDREIAVDGLQPDEEVLEEVESADHDEPSELDDIDQDEPDSTSQSDPFHYHLGDRDEERLQNRISALKDNSIVSSSAKPRSGGSVQVLRPTTTGSSGDLKLPTSTLDPDALAIKSRFQESAQKVLKKAGDLDKDLAEHIFTYRDTMFASRTVKNAARIRKLTCLHMINHIFKTRDQVLKNNARLSKLGDGDVPDIRDQGFTRPKVLILLETRDMCAKYMDAFVEICGPDQQENKSRFQDSFVDTEPKFSSDRPEDFRELFEGNGDNDFKLGIKFTRKTMKFFAQFYQSDLILASPLGLRRTIESKGSKKAEYDFLSSIEVVVVDQADAMLMQNWEHVDFVFDHLNLQPKDAHGCDFTRVRSWYLDGNASFLRQTIVFSAFMTPELNNIFAKRMRNIEGKAKFLPEHLGVMQSSVVRVKQTFSRFDSAKPANDPDERFEYFKSAVLPALVRLPRPAEGGQGVLLFVPSYMDFVRLRNHFATSTSTESLSFGVISEYTDMPNARRARSHFISGKYSVLLYTGRAHHFRRNNIQGVKRIIMYGIPENPIFYQEFVDGYLGRSINEGLVDAAETHVRTLFSRWDMLKLERVVGAQRAKKMVMDNTGDTFDFL</sequence>
<evidence type="ECO:0000256" key="1">
    <source>
        <dbReference type="ARBA" id="ARBA00002883"/>
    </source>
</evidence>
<name>A0A6G1G8R7_9PEZI</name>
<feature type="domain" description="UTP25 C-terminal" evidence="12">
    <location>
        <begin position="516"/>
        <end position="713"/>
    </location>
</feature>
<feature type="compositionally biased region" description="Basic residues" evidence="11">
    <location>
        <begin position="1"/>
        <end position="20"/>
    </location>
</feature>
<evidence type="ECO:0000313" key="16">
    <source>
        <dbReference type="RefSeq" id="XP_033536126.1"/>
    </source>
</evidence>